<dbReference type="EMBL" id="BSDI01000017">
    <property type="protein sequence ID" value="GLH98524.1"/>
    <property type="molecule type" value="Genomic_DNA"/>
</dbReference>
<dbReference type="PROSITE" id="PS50977">
    <property type="entry name" value="HTH_TETR_2"/>
    <property type="match status" value="1"/>
</dbReference>
<evidence type="ECO:0000313" key="6">
    <source>
        <dbReference type="EMBL" id="GLH98524.1"/>
    </source>
</evidence>
<evidence type="ECO:0000313" key="7">
    <source>
        <dbReference type="Proteomes" id="UP001144280"/>
    </source>
</evidence>
<dbReference type="PANTHER" id="PTHR30055">
    <property type="entry name" value="HTH-TYPE TRANSCRIPTIONAL REGULATOR RUTR"/>
    <property type="match status" value="1"/>
</dbReference>
<name>A0ABQ5QWF7_9ACTN</name>
<feature type="DNA-binding region" description="H-T-H motif" evidence="4">
    <location>
        <begin position="44"/>
        <end position="63"/>
    </location>
</feature>
<comment type="caution">
    <text evidence="6">The sequence shown here is derived from an EMBL/GenBank/DDBJ whole genome shotgun (WGS) entry which is preliminary data.</text>
</comment>
<dbReference type="RefSeq" id="WP_281897503.1">
    <property type="nucleotide sequence ID" value="NZ_BSDI01000017.1"/>
</dbReference>
<dbReference type="PANTHER" id="PTHR30055:SF234">
    <property type="entry name" value="HTH-TYPE TRANSCRIPTIONAL REGULATOR BETI"/>
    <property type="match status" value="1"/>
</dbReference>
<feature type="domain" description="HTH tetR-type" evidence="5">
    <location>
        <begin position="23"/>
        <end position="81"/>
    </location>
</feature>
<reference evidence="6" key="1">
    <citation type="submission" date="2022-12" db="EMBL/GenBank/DDBJ databases">
        <title>New Phytohabitans aurantiacus sp. RD004123 nov., an actinomycete isolated from soil.</title>
        <authorList>
            <person name="Triningsih D.W."/>
            <person name="Harunari E."/>
            <person name="Igarashi Y."/>
        </authorList>
    </citation>
    <scope>NUCLEOTIDE SEQUENCE</scope>
    <source>
        <strain evidence="6">RD004123</strain>
    </source>
</reference>
<dbReference type="Pfam" id="PF00440">
    <property type="entry name" value="TetR_N"/>
    <property type="match status" value="1"/>
</dbReference>
<keyword evidence="7" id="KW-1185">Reference proteome</keyword>
<evidence type="ECO:0000256" key="1">
    <source>
        <dbReference type="ARBA" id="ARBA00023015"/>
    </source>
</evidence>
<dbReference type="Gene3D" id="1.10.357.10">
    <property type="entry name" value="Tetracycline Repressor, domain 2"/>
    <property type="match status" value="1"/>
</dbReference>
<dbReference type="InterPro" id="IPR036271">
    <property type="entry name" value="Tet_transcr_reg_TetR-rel_C_sf"/>
</dbReference>
<keyword evidence="2 4" id="KW-0238">DNA-binding</keyword>
<dbReference type="SUPFAM" id="SSF46689">
    <property type="entry name" value="Homeodomain-like"/>
    <property type="match status" value="1"/>
</dbReference>
<evidence type="ECO:0000256" key="4">
    <source>
        <dbReference type="PROSITE-ProRule" id="PRU00335"/>
    </source>
</evidence>
<proteinExistence type="predicted"/>
<gene>
    <name evidence="6" type="ORF">Pa4123_37990</name>
</gene>
<sequence length="203" mass="21605">MAPERHQAVAAGPAATRRRADARRSIAAILDAALASLSTSPEVNVAEIARAAGVGRVTLYGHFPTREALVDATVAHAIAHTSRALDAVDLESGPAPQALARLATSSWQILNQHRQLMAAGMRHLGTERMRAHHDQALDRVRALLARGRADGDIRTDLPADWLITTYYALLHAAAEEVNAGRLDPREAGHTVAATVTAALRPPP</sequence>
<dbReference type="InterPro" id="IPR009057">
    <property type="entry name" value="Homeodomain-like_sf"/>
</dbReference>
<keyword evidence="3" id="KW-0804">Transcription</keyword>
<evidence type="ECO:0000256" key="3">
    <source>
        <dbReference type="ARBA" id="ARBA00023163"/>
    </source>
</evidence>
<organism evidence="6 7">
    <name type="scientific">Phytohabitans aurantiacus</name>
    <dbReference type="NCBI Taxonomy" id="3016789"/>
    <lineage>
        <taxon>Bacteria</taxon>
        <taxon>Bacillati</taxon>
        <taxon>Actinomycetota</taxon>
        <taxon>Actinomycetes</taxon>
        <taxon>Micromonosporales</taxon>
        <taxon>Micromonosporaceae</taxon>
    </lineage>
</organism>
<keyword evidence="1" id="KW-0805">Transcription regulation</keyword>
<evidence type="ECO:0000256" key="2">
    <source>
        <dbReference type="ARBA" id="ARBA00023125"/>
    </source>
</evidence>
<dbReference type="SUPFAM" id="SSF48498">
    <property type="entry name" value="Tetracyclin repressor-like, C-terminal domain"/>
    <property type="match status" value="1"/>
</dbReference>
<evidence type="ECO:0000259" key="5">
    <source>
        <dbReference type="PROSITE" id="PS50977"/>
    </source>
</evidence>
<accession>A0ABQ5QWF7</accession>
<protein>
    <recommendedName>
        <fullName evidence="5">HTH tetR-type domain-containing protein</fullName>
    </recommendedName>
</protein>
<dbReference type="InterPro" id="IPR050109">
    <property type="entry name" value="HTH-type_TetR-like_transc_reg"/>
</dbReference>
<dbReference type="InterPro" id="IPR001647">
    <property type="entry name" value="HTH_TetR"/>
</dbReference>
<dbReference type="Proteomes" id="UP001144280">
    <property type="component" value="Unassembled WGS sequence"/>
</dbReference>